<feature type="active site" evidence="11">
    <location>
        <position position="323"/>
    </location>
</feature>
<dbReference type="FunFam" id="2.160.20.10:FF:000028">
    <property type="entry name" value="Polygalacturonase QRT2"/>
    <property type="match status" value="1"/>
</dbReference>
<dbReference type="InterPro" id="IPR012334">
    <property type="entry name" value="Pectin_lyas_fold"/>
</dbReference>
<dbReference type="EC" id="3.2.1.15" evidence="3"/>
<evidence type="ECO:0000256" key="13">
    <source>
        <dbReference type="SAM" id="SignalP"/>
    </source>
</evidence>
<keyword evidence="6 13" id="KW-0732">Signal</keyword>
<gene>
    <name evidence="14" type="ORF">H6P81_009365</name>
</gene>
<evidence type="ECO:0000256" key="4">
    <source>
        <dbReference type="ARBA" id="ARBA00022512"/>
    </source>
</evidence>
<proteinExistence type="inferred from homology"/>
<name>A0AAV7EKP6_ARIFI</name>
<dbReference type="InterPro" id="IPR000743">
    <property type="entry name" value="Glyco_hydro_28"/>
</dbReference>
<dbReference type="EMBL" id="JAINDJ010000004">
    <property type="protein sequence ID" value="KAG9449400.1"/>
    <property type="molecule type" value="Genomic_DNA"/>
</dbReference>
<evidence type="ECO:0000256" key="5">
    <source>
        <dbReference type="ARBA" id="ARBA00022525"/>
    </source>
</evidence>
<evidence type="ECO:0000256" key="6">
    <source>
        <dbReference type="ARBA" id="ARBA00022729"/>
    </source>
</evidence>
<keyword evidence="9" id="KW-0961">Cell wall biogenesis/degradation</keyword>
<dbReference type="PROSITE" id="PS00502">
    <property type="entry name" value="POLYGALACTURONASE"/>
    <property type="match status" value="1"/>
</dbReference>
<evidence type="ECO:0000256" key="11">
    <source>
        <dbReference type="PROSITE-ProRule" id="PRU10052"/>
    </source>
</evidence>
<dbReference type="AlphaFoldDB" id="A0AAV7EKP6"/>
<feature type="chain" id="PRO_5043496355" description="endo-polygalacturonase" evidence="13">
    <location>
        <begin position="25"/>
        <end position="474"/>
    </location>
</feature>
<comment type="similarity">
    <text evidence="2 12">Belongs to the glycosyl hydrolase 28 family.</text>
</comment>
<dbReference type="SMART" id="SM00710">
    <property type="entry name" value="PbH1"/>
    <property type="match status" value="4"/>
</dbReference>
<accession>A0AAV7EKP6</accession>
<dbReference type="GO" id="GO:0005975">
    <property type="term" value="P:carbohydrate metabolic process"/>
    <property type="evidence" value="ECO:0007669"/>
    <property type="project" value="InterPro"/>
</dbReference>
<keyword evidence="7 12" id="KW-0378">Hydrolase</keyword>
<evidence type="ECO:0000256" key="7">
    <source>
        <dbReference type="ARBA" id="ARBA00022801"/>
    </source>
</evidence>
<dbReference type="Pfam" id="PF00295">
    <property type="entry name" value="Glyco_hydro_28"/>
    <property type="match status" value="1"/>
</dbReference>
<dbReference type="InterPro" id="IPR006626">
    <property type="entry name" value="PbH1"/>
</dbReference>
<dbReference type="InterPro" id="IPR011050">
    <property type="entry name" value="Pectin_lyase_fold/virulence"/>
</dbReference>
<evidence type="ECO:0000256" key="12">
    <source>
        <dbReference type="RuleBase" id="RU361169"/>
    </source>
</evidence>
<dbReference type="GO" id="GO:0004650">
    <property type="term" value="F:polygalacturonase activity"/>
    <property type="evidence" value="ECO:0007669"/>
    <property type="project" value="UniProtKB-EC"/>
</dbReference>
<evidence type="ECO:0000256" key="1">
    <source>
        <dbReference type="ARBA" id="ARBA00004191"/>
    </source>
</evidence>
<evidence type="ECO:0000313" key="14">
    <source>
        <dbReference type="EMBL" id="KAG9449400.1"/>
    </source>
</evidence>
<dbReference type="Gene3D" id="2.160.20.10">
    <property type="entry name" value="Single-stranded right-handed beta-helix, Pectin lyase-like"/>
    <property type="match status" value="1"/>
</dbReference>
<evidence type="ECO:0000256" key="8">
    <source>
        <dbReference type="ARBA" id="ARBA00023295"/>
    </source>
</evidence>
<keyword evidence="8 12" id="KW-0326">Glycosidase</keyword>
<keyword evidence="5" id="KW-0964">Secreted</keyword>
<dbReference type="GO" id="GO:0009901">
    <property type="term" value="P:anther dehiscence"/>
    <property type="evidence" value="ECO:0007669"/>
    <property type="project" value="UniProtKB-ARBA"/>
</dbReference>
<evidence type="ECO:0000256" key="9">
    <source>
        <dbReference type="ARBA" id="ARBA00023316"/>
    </source>
</evidence>
<dbReference type="PANTHER" id="PTHR31375">
    <property type="match status" value="1"/>
</dbReference>
<organism evidence="14 15">
    <name type="scientific">Aristolochia fimbriata</name>
    <name type="common">White veined hardy Dutchman's pipe vine</name>
    <dbReference type="NCBI Taxonomy" id="158543"/>
    <lineage>
        <taxon>Eukaryota</taxon>
        <taxon>Viridiplantae</taxon>
        <taxon>Streptophyta</taxon>
        <taxon>Embryophyta</taxon>
        <taxon>Tracheophyta</taxon>
        <taxon>Spermatophyta</taxon>
        <taxon>Magnoliopsida</taxon>
        <taxon>Magnoliidae</taxon>
        <taxon>Piperales</taxon>
        <taxon>Aristolochiaceae</taxon>
        <taxon>Aristolochia</taxon>
    </lineage>
</organism>
<comment type="caution">
    <text evidence="14">The sequence shown here is derived from an EMBL/GenBank/DDBJ whole genome shotgun (WGS) entry which is preliminary data.</text>
</comment>
<evidence type="ECO:0000313" key="15">
    <source>
        <dbReference type="Proteomes" id="UP000825729"/>
    </source>
</evidence>
<sequence length="474" mass="50414">MERQRSSSYLRTLLFALCVSSCCCSFFGDSHEEATSAARPSGSNYYYNMGGYPSYFGTIGEVGGGGAGGQGLMETDFAAAMGFESEILSLEGFGAPDSSCPKAVSVDDYGAKGDGTTDDTKAFQTAWAKACSSSPAPVMVVPANKNYLLKQITFSGPCKSSITLKIDGTIHASSNINDWDGLNRRHWILFQKVANLTVQGSGTINGNGEIWWENSCKRDKSKPCKPAPTAMTFYSCNNLMVSNLRIKDSQQIHVSFERCVNVQASNLMITAPESSPNTDGIHVTATQNIRIMNSVIRTGDDCISIVSGARNVKATDITCGPGHGISIGSLGDGKQEDHVSDVVVDGAKLTGTTNGVRIKTWVGGSGNAKNIQFLNIAVSNVTYPIIIDQDYCDSNKPCPEQGSAVEVSNVVYKNIKGTSASDVAIKFDCSKSVPCHGIVLQDVNLVRDEGEAAKTECRNVIGSSRGQIAPPSCF</sequence>
<keyword evidence="4" id="KW-0134">Cell wall</keyword>
<evidence type="ECO:0000256" key="10">
    <source>
        <dbReference type="ARBA" id="ARBA00034074"/>
    </source>
</evidence>
<reference evidence="14 15" key="1">
    <citation type="submission" date="2021-07" db="EMBL/GenBank/DDBJ databases">
        <title>The Aristolochia fimbriata genome: insights into angiosperm evolution, floral development and chemical biosynthesis.</title>
        <authorList>
            <person name="Jiao Y."/>
        </authorList>
    </citation>
    <scope>NUCLEOTIDE SEQUENCE [LARGE SCALE GENOMIC DNA]</scope>
    <source>
        <strain evidence="14">IBCAS-2021</strain>
        <tissue evidence="14">Leaf</tissue>
    </source>
</reference>
<evidence type="ECO:0000256" key="2">
    <source>
        <dbReference type="ARBA" id="ARBA00008834"/>
    </source>
</evidence>
<dbReference type="GO" id="GO:0010047">
    <property type="term" value="P:fruit dehiscence"/>
    <property type="evidence" value="ECO:0007669"/>
    <property type="project" value="UniProtKB-ARBA"/>
</dbReference>
<dbReference type="Proteomes" id="UP000825729">
    <property type="component" value="Unassembled WGS sequence"/>
</dbReference>
<comment type="subcellular location">
    <subcellularLocation>
        <location evidence="1">Secreted</location>
        <location evidence="1">Cell wall</location>
    </subcellularLocation>
</comment>
<dbReference type="GO" id="GO:0009830">
    <property type="term" value="P:cell wall modification involved in abscission"/>
    <property type="evidence" value="ECO:0007669"/>
    <property type="project" value="UniProtKB-ARBA"/>
</dbReference>
<dbReference type="SUPFAM" id="SSF51126">
    <property type="entry name" value="Pectin lyase-like"/>
    <property type="match status" value="1"/>
</dbReference>
<evidence type="ECO:0000256" key="3">
    <source>
        <dbReference type="ARBA" id="ARBA00012736"/>
    </source>
</evidence>
<comment type="catalytic activity">
    <reaction evidence="10">
        <text>(1,4-alpha-D-galacturonosyl)n+m + H2O = (1,4-alpha-D-galacturonosyl)n + (1,4-alpha-D-galacturonosyl)m.</text>
        <dbReference type="EC" id="3.2.1.15"/>
    </reaction>
</comment>
<keyword evidence="15" id="KW-1185">Reference proteome</keyword>
<protein>
    <recommendedName>
        <fullName evidence="3">endo-polygalacturonase</fullName>
        <ecNumber evidence="3">3.2.1.15</ecNumber>
    </recommendedName>
</protein>
<feature type="signal peptide" evidence="13">
    <location>
        <begin position="1"/>
        <end position="24"/>
    </location>
</feature>